<dbReference type="Pfam" id="PF07687">
    <property type="entry name" value="M20_dimer"/>
    <property type="match status" value="1"/>
</dbReference>
<dbReference type="PIRSF" id="PIRSF037238">
    <property type="entry name" value="Carboxypeptidase_G2"/>
    <property type="match status" value="1"/>
</dbReference>
<proteinExistence type="predicted"/>
<reference evidence="6 7" key="1">
    <citation type="submission" date="2021-01" db="EMBL/GenBank/DDBJ databases">
        <title>Belnapia mucosa sp. nov. and Belnapia arida sp. nov., isolated from the Tabernas Desert (Almeria, Spain).</title>
        <authorList>
            <person name="Molina-Menor E."/>
            <person name="Vidal-Verdu A."/>
            <person name="Calonge A."/>
            <person name="Satari L."/>
            <person name="Pereto Magraner J."/>
            <person name="Porcar Miralles M."/>
        </authorList>
    </citation>
    <scope>NUCLEOTIDE SEQUENCE [LARGE SCALE GENOMIC DNA]</scope>
    <source>
        <strain evidence="6 7">T6</strain>
    </source>
</reference>
<comment type="caution">
    <text evidence="6">The sequence shown here is derived from an EMBL/GenBank/DDBJ whole genome shotgun (WGS) entry which is preliminary data.</text>
</comment>
<dbReference type="Proteomes" id="UP000606490">
    <property type="component" value="Unassembled WGS sequence"/>
</dbReference>
<dbReference type="InterPro" id="IPR011650">
    <property type="entry name" value="Peptidase_M20_dimer"/>
</dbReference>
<evidence type="ECO:0000256" key="2">
    <source>
        <dbReference type="ARBA" id="ARBA00022723"/>
    </source>
</evidence>
<evidence type="ECO:0000256" key="1">
    <source>
        <dbReference type="ARBA" id="ARBA00001947"/>
    </source>
</evidence>
<dbReference type="PANTHER" id="PTHR43808:SF9">
    <property type="entry name" value="BLL0789 PROTEIN"/>
    <property type="match status" value="1"/>
</dbReference>
<organism evidence="6 7">
    <name type="scientific">Belnapia mucosa</name>
    <dbReference type="NCBI Taxonomy" id="2804532"/>
    <lineage>
        <taxon>Bacteria</taxon>
        <taxon>Pseudomonadati</taxon>
        <taxon>Pseudomonadota</taxon>
        <taxon>Alphaproteobacteria</taxon>
        <taxon>Acetobacterales</taxon>
        <taxon>Roseomonadaceae</taxon>
        <taxon>Belnapia</taxon>
    </lineage>
</organism>
<dbReference type="CDD" id="cd03885">
    <property type="entry name" value="M20_CPDG2"/>
    <property type="match status" value="1"/>
</dbReference>
<feature type="domain" description="Peptidase M20 dimerisation" evidence="5">
    <location>
        <begin position="184"/>
        <end position="272"/>
    </location>
</feature>
<comment type="cofactor">
    <cofactor evidence="1">
        <name>Zn(2+)</name>
        <dbReference type="ChEBI" id="CHEBI:29105"/>
    </cofactor>
</comment>
<dbReference type="InterPro" id="IPR001261">
    <property type="entry name" value="ArgE/DapE_CS"/>
</dbReference>
<dbReference type="PANTHER" id="PTHR43808">
    <property type="entry name" value="ACETYLORNITHINE DEACETYLASE"/>
    <property type="match status" value="1"/>
</dbReference>
<accession>A0ABS1UY20</accession>
<dbReference type="InterPro" id="IPR036264">
    <property type="entry name" value="Bact_exopeptidase_dim_dom"/>
</dbReference>
<protein>
    <submittedName>
        <fullName evidence="6">M20/M25/M40 family metallo-hydrolase</fullName>
    </submittedName>
</protein>
<dbReference type="InterPro" id="IPR017150">
    <property type="entry name" value="Pept_M20_glutamate_carboxypep"/>
</dbReference>
<dbReference type="Pfam" id="PF01546">
    <property type="entry name" value="Peptidase_M20"/>
    <property type="match status" value="1"/>
</dbReference>
<dbReference type="Gene3D" id="3.30.70.360">
    <property type="match status" value="1"/>
</dbReference>
<evidence type="ECO:0000256" key="3">
    <source>
        <dbReference type="ARBA" id="ARBA00022801"/>
    </source>
</evidence>
<dbReference type="EMBL" id="JAEUXJ010000001">
    <property type="protein sequence ID" value="MBL6454367.1"/>
    <property type="molecule type" value="Genomic_DNA"/>
</dbReference>
<keyword evidence="7" id="KW-1185">Reference proteome</keyword>
<dbReference type="InterPro" id="IPR050072">
    <property type="entry name" value="Peptidase_M20A"/>
</dbReference>
<dbReference type="InterPro" id="IPR002933">
    <property type="entry name" value="Peptidase_M20"/>
</dbReference>
<dbReference type="NCBIfam" id="NF005678">
    <property type="entry name" value="PRK07473.1"/>
    <property type="match status" value="1"/>
</dbReference>
<gene>
    <name evidence="6" type="ORF">JMJ55_03460</name>
</gene>
<evidence type="ECO:0000313" key="7">
    <source>
        <dbReference type="Proteomes" id="UP000606490"/>
    </source>
</evidence>
<evidence type="ECO:0000313" key="6">
    <source>
        <dbReference type="EMBL" id="MBL6454367.1"/>
    </source>
</evidence>
<dbReference type="PROSITE" id="PS00758">
    <property type="entry name" value="ARGE_DAPE_CPG2_1"/>
    <property type="match status" value="1"/>
</dbReference>
<keyword evidence="3" id="KW-0378">Hydrolase</keyword>
<dbReference type="Gene3D" id="3.40.630.10">
    <property type="entry name" value="Zn peptidases"/>
    <property type="match status" value="1"/>
</dbReference>
<keyword evidence="4" id="KW-0862">Zinc</keyword>
<dbReference type="SUPFAM" id="SSF53187">
    <property type="entry name" value="Zn-dependent exopeptidases"/>
    <property type="match status" value="1"/>
</dbReference>
<evidence type="ECO:0000259" key="5">
    <source>
        <dbReference type="Pfam" id="PF07687"/>
    </source>
</evidence>
<evidence type="ECO:0000256" key="4">
    <source>
        <dbReference type="ARBA" id="ARBA00022833"/>
    </source>
</evidence>
<name>A0ABS1UY20_9PROT</name>
<dbReference type="RefSeq" id="WP_202824075.1">
    <property type="nucleotide sequence ID" value="NZ_JAEUXJ010000001.1"/>
</dbReference>
<sequence>MDQPVLDLPFDAEAMLPGLRTWVECESPTFDAAAVARMMELASRDLALMGARIETIPGRMGYGPCVRATFPHANPGMPGILVMGHLDTVHPIGTLEPLPWRVEGNRVYGPGVYDMKGGNWIAIEAIRQLIRAGIATSRPVTVLLTSDEEVGSPSTRDLIEAEAARHAVVLVPEPARPDGGVVTGRYAIARFNLRTTGRPSHAGARLADGRSAIREMCRQVVAIEALTSDAVTYSVGVIHGGQWVNCVATHCDAESLSMAKRQEDLDAAVETMLSLRPTGNDVQLEVRRGVTRPVWEPDARGMELYGTARRIAQSIGFDINHQSAGGGSDGNFTGAMGIPTLDGLGVQGAGGHTLEEHLLLDSLVPRAKLLAGLLQTV</sequence>
<keyword evidence="2" id="KW-0479">Metal-binding</keyword>
<dbReference type="SUPFAM" id="SSF55031">
    <property type="entry name" value="Bacterial exopeptidase dimerisation domain"/>
    <property type="match status" value="1"/>
</dbReference>